<dbReference type="SMART" id="SM00304">
    <property type="entry name" value="HAMP"/>
    <property type="match status" value="1"/>
</dbReference>
<name>A0A939GYG9_9BURK</name>
<keyword evidence="12" id="KW-1185">Reference proteome</keyword>
<accession>A0A939GYG9</accession>
<evidence type="ECO:0000313" key="11">
    <source>
        <dbReference type="EMBL" id="MBO1249103.1"/>
    </source>
</evidence>
<keyword evidence="5 8" id="KW-0472">Membrane</keyword>
<evidence type="ECO:0000256" key="6">
    <source>
        <dbReference type="ARBA" id="ARBA00029447"/>
    </source>
</evidence>
<dbReference type="Gene3D" id="1.10.287.950">
    <property type="entry name" value="Methyl-accepting chemotaxis protein"/>
    <property type="match status" value="1"/>
</dbReference>
<evidence type="ECO:0000256" key="2">
    <source>
        <dbReference type="ARBA" id="ARBA00022475"/>
    </source>
</evidence>
<dbReference type="Proteomes" id="UP000664731">
    <property type="component" value="Unassembled WGS sequence"/>
</dbReference>
<dbReference type="InterPro" id="IPR003660">
    <property type="entry name" value="HAMP_dom"/>
</dbReference>
<evidence type="ECO:0000256" key="5">
    <source>
        <dbReference type="ARBA" id="ARBA00023136"/>
    </source>
</evidence>
<dbReference type="GO" id="GO:0007165">
    <property type="term" value="P:signal transduction"/>
    <property type="evidence" value="ECO:0007669"/>
    <property type="project" value="UniProtKB-KW"/>
</dbReference>
<dbReference type="FunFam" id="1.10.287.950:FF:000001">
    <property type="entry name" value="Methyl-accepting chemotaxis sensory transducer"/>
    <property type="match status" value="1"/>
</dbReference>
<dbReference type="PRINTS" id="PR00260">
    <property type="entry name" value="CHEMTRNSDUCR"/>
</dbReference>
<dbReference type="Pfam" id="PF00672">
    <property type="entry name" value="HAMP"/>
    <property type="match status" value="1"/>
</dbReference>
<keyword evidence="7" id="KW-0807">Transducer</keyword>
<keyword evidence="3 8" id="KW-0812">Transmembrane</keyword>
<dbReference type="InterPro" id="IPR004090">
    <property type="entry name" value="Chemotax_Me-accpt_rcpt"/>
</dbReference>
<dbReference type="PANTHER" id="PTHR43531:SF7">
    <property type="entry name" value="AEROTAXIS RECEPTOR"/>
    <property type="match status" value="1"/>
</dbReference>
<proteinExistence type="inferred from homology"/>
<evidence type="ECO:0000256" key="8">
    <source>
        <dbReference type="SAM" id="Phobius"/>
    </source>
</evidence>
<evidence type="ECO:0000313" key="12">
    <source>
        <dbReference type="Proteomes" id="UP000664731"/>
    </source>
</evidence>
<evidence type="ECO:0000256" key="4">
    <source>
        <dbReference type="ARBA" id="ARBA00022989"/>
    </source>
</evidence>
<dbReference type="GO" id="GO:0006935">
    <property type="term" value="P:chemotaxis"/>
    <property type="evidence" value="ECO:0007669"/>
    <property type="project" value="InterPro"/>
</dbReference>
<reference evidence="11" key="1">
    <citation type="submission" date="2021-03" db="EMBL/GenBank/DDBJ databases">
        <title>Comamonas denitrificans.</title>
        <authorList>
            <person name="Finster K."/>
        </authorList>
    </citation>
    <scope>NUCLEOTIDE SEQUENCE</scope>
    <source>
        <strain evidence="11">MM2021_4</strain>
    </source>
</reference>
<dbReference type="GO" id="GO:0004888">
    <property type="term" value="F:transmembrane signaling receptor activity"/>
    <property type="evidence" value="ECO:0007669"/>
    <property type="project" value="InterPro"/>
</dbReference>
<dbReference type="InterPro" id="IPR004089">
    <property type="entry name" value="MCPsignal_dom"/>
</dbReference>
<dbReference type="PROSITE" id="PS50885">
    <property type="entry name" value="HAMP"/>
    <property type="match status" value="1"/>
</dbReference>
<evidence type="ECO:0000256" key="3">
    <source>
        <dbReference type="ARBA" id="ARBA00022692"/>
    </source>
</evidence>
<keyword evidence="2" id="KW-1003">Cell membrane</keyword>
<dbReference type="Pfam" id="PF17200">
    <property type="entry name" value="sCache_2"/>
    <property type="match status" value="1"/>
</dbReference>
<dbReference type="PROSITE" id="PS50111">
    <property type="entry name" value="CHEMOTAXIS_TRANSDUC_2"/>
    <property type="match status" value="1"/>
</dbReference>
<sequence length="497" mass="53307">MTAPAMWVLKRLGLRGKFALVSVLGLGSMAGAGWAVQALPTLPALGVVLGAGALFLYVVWAFQAVLMQQLGQLSQAMAQATAGDLTVRVEAQGRDELAQMAQLLDKMVIALSSMVADVLSNAALVSHTGATLLQDNQLLAERTDQQASNVVQTVTSVEQITAAVQNNAQAATAAQQQTQHVRSSMDAGVVVMDKAVNSVESIESSAGRMSEIIGTIDAIAFQTNILALNAAVEAARAGEQGRGFAVVASEVRTLAQRSGDAAKEIRGLIEDSVRQVTDSTRLIRQAGQDMRQVARGIHDVAGHVEAIAQSSSEQGHGLAQIGQAIHHIDQLTQNNAHMVRDALHQAQSLELRARTLGESVQGFHLQQGKPQEAIELVDRVVQLRRSHTWGPQFWNFLTDPQQRLFYKDMYVFILDALGNYIVFGGNPAKVGTSVHQLPGVDGQGLLNAIVNQSEQGPGWVEYDFTNPVTGQVQAKMSYVRKLDDGYLGCGVYKKFNG</sequence>
<feature type="domain" description="HAMP" evidence="10">
    <location>
        <begin position="64"/>
        <end position="116"/>
    </location>
</feature>
<comment type="caution">
    <text evidence="11">The sequence shown here is derived from an EMBL/GenBank/DDBJ whole genome shotgun (WGS) entry which is preliminary data.</text>
</comment>
<dbReference type="Pfam" id="PF00015">
    <property type="entry name" value="MCPsignal"/>
    <property type="match status" value="1"/>
</dbReference>
<evidence type="ECO:0000256" key="1">
    <source>
        <dbReference type="ARBA" id="ARBA00004651"/>
    </source>
</evidence>
<dbReference type="CDD" id="cd06225">
    <property type="entry name" value="HAMP"/>
    <property type="match status" value="1"/>
</dbReference>
<dbReference type="InterPro" id="IPR051310">
    <property type="entry name" value="MCP_chemotaxis"/>
</dbReference>
<dbReference type="SMART" id="SM00283">
    <property type="entry name" value="MA"/>
    <property type="match status" value="1"/>
</dbReference>
<comment type="similarity">
    <text evidence="6">Belongs to the methyl-accepting chemotaxis (MCP) protein family.</text>
</comment>
<dbReference type="EMBL" id="JAFNME010000007">
    <property type="protein sequence ID" value="MBO1249103.1"/>
    <property type="molecule type" value="Genomic_DNA"/>
</dbReference>
<comment type="subcellular location">
    <subcellularLocation>
        <location evidence="1">Cell membrane</location>
        <topology evidence="1">Multi-pass membrane protein</topology>
    </subcellularLocation>
</comment>
<dbReference type="AlphaFoldDB" id="A0A939GYG9"/>
<dbReference type="CDD" id="cd11386">
    <property type="entry name" value="MCP_signal"/>
    <property type="match status" value="1"/>
</dbReference>
<dbReference type="PANTHER" id="PTHR43531">
    <property type="entry name" value="PROTEIN ICFG"/>
    <property type="match status" value="1"/>
</dbReference>
<organism evidence="11 12">
    <name type="scientific">Comamonas denitrificans</name>
    <dbReference type="NCBI Taxonomy" id="117506"/>
    <lineage>
        <taxon>Bacteria</taxon>
        <taxon>Pseudomonadati</taxon>
        <taxon>Pseudomonadota</taxon>
        <taxon>Betaproteobacteria</taxon>
        <taxon>Burkholderiales</taxon>
        <taxon>Comamonadaceae</taxon>
        <taxon>Comamonas</taxon>
    </lineage>
</organism>
<dbReference type="SUPFAM" id="SSF58104">
    <property type="entry name" value="Methyl-accepting chemotaxis protein (MCP) signaling domain"/>
    <property type="match status" value="1"/>
</dbReference>
<evidence type="ECO:0000259" key="9">
    <source>
        <dbReference type="PROSITE" id="PS50111"/>
    </source>
</evidence>
<feature type="domain" description="Methyl-accepting transducer" evidence="9">
    <location>
        <begin position="121"/>
        <end position="350"/>
    </location>
</feature>
<dbReference type="RefSeq" id="WP_207574651.1">
    <property type="nucleotide sequence ID" value="NZ_JAFNME010000007.1"/>
</dbReference>
<evidence type="ECO:0000256" key="7">
    <source>
        <dbReference type="PROSITE-ProRule" id="PRU00284"/>
    </source>
</evidence>
<gene>
    <name evidence="11" type="ORF">J1777_04495</name>
</gene>
<dbReference type="GO" id="GO:0005886">
    <property type="term" value="C:plasma membrane"/>
    <property type="evidence" value="ECO:0007669"/>
    <property type="project" value="UniProtKB-SubCell"/>
</dbReference>
<feature type="transmembrane region" description="Helical" evidence="8">
    <location>
        <begin position="48"/>
        <end position="67"/>
    </location>
</feature>
<keyword evidence="4 8" id="KW-1133">Transmembrane helix</keyword>
<dbReference type="InterPro" id="IPR033480">
    <property type="entry name" value="sCache_2"/>
</dbReference>
<protein>
    <submittedName>
        <fullName evidence="11">Cache domain-containing protein</fullName>
    </submittedName>
</protein>
<evidence type="ECO:0000259" key="10">
    <source>
        <dbReference type="PROSITE" id="PS50885"/>
    </source>
</evidence>